<dbReference type="Proteomes" id="UP000031443">
    <property type="component" value="Unassembled WGS sequence"/>
</dbReference>
<reference evidence="2" key="1">
    <citation type="journal article" date="2013" name="Nat. Genet.">
        <title>The draft genomes of soft-shell turtle and green sea turtle yield insights into the development and evolution of the turtle-specific body plan.</title>
        <authorList>
            <person name="Wang Z."/>
            <person name="Pascual-Anaya J."/>
            <person name="Zadissa A."/>
            <person name="Li W."/>
            <person name="Niimura Y."/>
            <person name="Huang Z."/>
            <person name="Li C."/>
            <person name="White S."/>
            <person name="Xiong Z."/>
            <person name="Fang D."/>
            <person name="Wang B."/>
            <person name="Ming Y."/>
            <person name="Chen Y."/>
            <person name="Zheng Y."/>
            <person name="Kuraku S."/>
            <person name="Pignatelli M."/>
            <person name="Herrero J."/>
            <person name="Beal K."/>
            <person name="Nozawa M."/>
            <person name="Li Q."/>
            <person name="Wang J."/>
            <person name="Zhang H."/>
            <person name="Yu L."/>
            <person name="Shigenobu S."/>
            <person name="Wang J."/>
            <person name="Liu J."/>
            <person name="Flicek P."/>
            <person name="Searle S."/>
            <person name="Wang J."/>
            <person name="Kuratani S."/>
            <person name="Yin Y."/>
            <person name="Aken B."/>
            <person name="Zhang G."/>
            <person name="Irie N."/>
        </authorList>
    </citation>
    <scope>NUCLEOTIDE SEQUENCE [LARGE SCALE GENOMIC DNA]</scope>
</reference>
<accession>M7BXL1</accession>
<proteinExistence type="predicted"/>
<gene>
    <name evidence="1" type="ORF">UY3_06009</name>
</gene>
<dbReference type="EMBL" id="KB523805">
    <property type="protein sequence ID" value="EMP36798.1"/>
    <property type="molecule type" value="Genomic_DNA"/>
</dbReference>
<protein>
    <submittedName>
        <fullName evidence="1">Uncharacterized protein</fullName>
    </submittedName>
</protein>
<organism evidence="1 2">
    <name type="scientific">Chelonia mydas</name>
    <name type="common">Green sea-turtle</name>
    <name type="synonym">Chelonia agassizi</name>
    <dbReference type="NCBI Taxonomy" id="8469"/>
    <lineage>
        <taxon>Eukaryota</taxon>
        <taxon>Metazoa</taxon>
        <taxon>Chordata</taxon>
        <taxon>Craniata</taxon>
        <taxon>Vertebrata</taxon>
        <taxon>Euteleostomi</taxon>
        <taxon>Archelosauria</taxon>
        <taxon>Testudinata</taxon>
        <taxon>Testudines</taxon>
        <taxon>Cryptodira</taxon>
        <taxon>Durocryptodira</taxon>
        <taxon>Americhelydia</taxon>
        <taxon>Chelonioidea</taxon>
        <taxon>Cheloniidae</taxon>
        <taxon>Chelonia</taxon>
    </lineage>
</organism>
<sequence length="80" mass="8628">MWNGAVSKGMQTKPHIFTKAIVLLCEKLPLAENGEPQPLGAVSGNTCGRSEEQDVSKIQAILSPMLKKPSLHDDILTDLS</sequence>
<dbReference type="AlphaFoldDB" id="M7BXL1"/>
<name>M7BXL1_CHEMY</name>
<evidence type="ECO:0000313" key="1">
    <source>
        <dbReference type="EMBL" id="EMP36798.1"/>
    </source>
</evidence>
<keyword evidence="2" id="KW-1185">Reference proteome</keyword>
<evidence type="ECO:0000313" key="2">
    <source>
        <dbReference type="Proteomes" id="UP000031443"/>
    </source>
</evidence>